<feature type="transmembrane region" description="Helical" evidence="5">
    <location>
        <begin position="115"/>
        <end position="142"/>
    </location>
</feature>
<dbReference type="PANTHER" id="PTHR15898:SF13">
    <property type="entry name" value="BIFUNCTIONAL APOPTOSIS REGULATOR"/>
    <property type="match status" value="1"/>
</dbReference>
<keyword evidence="2 4" id="KW-0863">Zinc-finger</keyword>
<dbReference type="SUPFAM" id="SSF47769">
    <property type="entry name" value="SAM/Pointed domain"/>
    <property type="match status" value="1"/>
</dbReference>
<dbReference type="AlphaFoldDB" id="A0AA35X7E2"/>
<reference evidence="8" key="1">
    <citation type="submission" date="2023-03" db="EMBL/GenBank/DDBJ databases">
        <authorList>
            <person name="Steffen K."/>
            <person name="Cardenas P."/>
        </authorList>
    </citation>
    <scope>NUCLEOTIDE SEQUENCE</scope>
</reference>
<proteinExistence type="predicted"/>
<evidence type="ECO:0000256" key="2">
    <source>
        <dbReference type="ARBA" id="ARBA00022771"/>
    </source>
</evidence>
<comment type="caution">
    <text evidence="8">The sequence shown here is derived from an EMBL/GenBank/DDBJ whole genome shotgun (WGS) entry which is preliminary data.</text>
</comment>
<keyword evidence="9" id="KW-1185">Reference proteome</keyword>
<protein>
    <submittedName>
        <fullName evidence="8">Bifunctional apoptosis regulator</fullName>
    </submittedName>
</protein>
<dbReference type="GO" id="GO:0005634">
    <property type="term" value="C:nucleus"/>
    <property type="evidence" value="ECO:0007669"/>
    <property type="project" value="TreeGrafter"/>
</dbReference>
<dbReference type="Pfam" id="PF15227">
    <property type="entry name" value="zf-C3HC4_4"/>
    <property type="match status" value="1"/>
</dbReference>
<evidence type="ECO:0000256" key="3">
    <source>
        <dbReference type="ARBA" id="ARBA00022833"/>
    </source>
</evidence>
<feature type="transmembrane region" description="Helical" evidence="5">
    <location>
        <begin position="242"/>
        <end position="262"/>
    </location>
</feature>
<keyword evidence="1" id="KW-0479">Metal-binding</keyword>
<dbReference type="Gene3D" id="3.30.40.10">
    <property type="entry name" value="Zinc/RING finger domain, C3HC4 (zinc finger)"/>
    <property type="match status" value="1"/>
</dbReference>
<keyword evidence="5" id="KW-0812">Transmembrane</keyword>
<dbReference type="PANTHER" id="PTHR15898">
    <property type="entry name" value="BIFUNCTIONAL APOPTOSIS REGULATOR"/>
    <property type="match status" value="1"/>
</dbReference>
<gene>
    <name evidence="8" type="ORF">GBAR_LOCUS22752</name>
</gene>
<name>A0AA35X7E2_GEOBA</name>
<dbReference type="InterPro" id="IPR001660">
    <property type="entry name" value="SAM"/>
</dbReference>
<dbReference type="GO" id="GO:0043161">
    <property type="term" value="P:proteasome-mediated ubiquitin-dependent protein catabolic process"/>
    <property type="evidence" value="ECO:0007669"/>
    <property type="project" value="TreeGrafter"/>
</dbReference>
<dbReference type="PROSITE" id="PS00518">
    <property type="entry name" value="ZF_RING_1"/>
    <property type="match status" value="1"/>
</dbReference>
<keyword evidence="5" id="KW-0472">Membrane</keyword>
<accession>A0AA35X7E2</accession>
<dbReference type="GO" id="GO:0008270">
    <property type="term" value="F:zinc ion binding"/>
    <property type="evidence" value="ECO:0007669"/>
    <property type="project" value="UniProtKB-KW"/>
</dbReference>
<dbReference type="Pfam" id="PF00536">
    <property type="entry name" value="SAM_1"/>
    <property type="match status" value="1"/>
</dbReference>
<feature type="transmembrane region" description="Helical" evidence="5">
    <location>
        <begin position="298"/>
        <end position="320"/>
    </location>
</feature>
<evidence type="ECO:0000256" key="1">
    <source>
        <dbReference type="ARBA" id="ARBA00022723"/>
    </source>
</evidence>
<dbReference type="PROSITE" id="PS50105">
    <property type="entry name" value="SAM_DOMAIN"/>
    <property type="match status" value="1"/>
</dbReference>
<dbReference type="PROSITE" id="PS50089">
    <property type="entry name" value="ZF_RING_2"/>
    <property type="match status" value="1"/>
</dbReference>
<evidence type="ECO:0000313" key="8">
    <source>
        <dbReference type="EMBL" id="CAI8040930.1"/>
    </source>
</evidence>
<evidence type="ECO:0000256" key="4">
    <source>
        <dbReference type="PROSITE-ProRule" id="PRU00175"/>
    </source>
</evidence>
<evidence type="ECO:0000313" key="9">
    <source>
        <dbReference type="Proteomes" id="UP001174909"/>
    </source>
</evidence>
<dbReference type="Proteomes" id="UP001174909">
    <property type="component" value="Unassembled WGS sequence"/>
</dbReference>
<dbReference type="InterPro" id="IPR017907">
    <property type="entry name" value="Znf_RING_CS"/>
</dbReference>
<feature type="domain" description="SAM" evidence="7">
    <location>
        <begin position="156"/>
        <end position="222"/>
    </location>
</feature>
<feature type="transmembrane region" description="Helical" evidence="5">
    <location>
        <begin position="380"/>
        <end position="398"/>
    </location>
</feature>
<dbReference type="SMART" id="SM00454">
    <property type="entry name" value="SAM"/>
    <property type="match status" value="1"/>
</dbReference>
<dbReference type="InterPro" id="IPR013761">
    <property type="entry name" value="SAM/pointed_sf"/>
</dbReference>
<feature type="domain" description="RING-type" evidence="6">
    <location>
        <begin position="2"/>
        <end position="46"/>
    </location>
</feature>
<dbReference type="Gene3D" id="1.10.150.50">
    <property type="entry name" value="Transcription Factor, Ets-1"/>
    <property type="match status" value="1"/>
</dbReference>
<dbReference type="CDD" id="cd09487">
    <property type="entry name" value="SAM_superfamily"/>
    <property type="match status" value="1"/>
</dbReference>
<evidence type="ECO:0000256" key="5">
    <source>
        <dbReference type="SAM" id="Phobius"/>
    </source>
</evidence>
<organism evidence="8 9">
    <name type="scientific">Geodia barretti</name>
    <name type="common">Barrett's horny sponge</name>
    <dbReference type="NCBI Taxonomy" id="519541"/>
    <lineage>
        <taxon>Eukaryota</taxon>
        <taxon>Metazoa</taxon>
        <taxon>Porifera</taxon>
        <taxon>Demospongiae</taxon>
        <taxon>Heteroscleromorpha</taxon>
        <taxon>Tetractinellida</taxon>
        <taxon>Astrophorina</taxon>
        <taxon>Geodiidae</taxon>
        <taxon>Geodia</taxon>
    </lineage>
</organism>
<dbReference type="InterPro" id="IPR001841">
    <property type="entry name" value="Znf_RING"/>
</dbReference>
<dbReference type="SUPFAM" id="SSF57850">
    <property type="entry name" value="RING/U-box"/>
    <property type="match status" value="1"/>
</dbReference>
<keyword evidence="3" id="KW-0862">Zinc</keyword>
<dbReference type="InterPro" id="IPR013083">
    <property type="entry name" value="Znf_RING/FYVE/PHD"/>
</dbReference>
<dbReference type="GO" id="GO:0061630">
    <property type="term" value="F:ubiquitin protein ligase activity"/>
    <property type="evidence" value="ECO:0007669"/>
    <property type="project" value="TreeGrafter"/>
</dbReference>
<dbReference type="EMBL" id="CASHTH010003151">
    <property type="protein sequence ID" value="CAI8040930.1"/>
    <property type="molecule type" value="Genomic_DNA"/>
</dbReference>
<dbReference type="SMART" id="SM00184">
    <property type="entry name" value="RING"/>
    <property type="match status" value="1"/>
</dbReference>
<sequence>MICTSLLHNPMSLHCGHTFCRLCLAAMWKNANMTMSAIELKCPVCRSSWRNFPGVNIQLRSVIEKSYPQECEEREGSLTPEDRGLLARFRQAKEKESQWKDNVVPRLRRQEIQRLVTGLCCIFAVVLTLLMVVFSLVFWTWAGAEGEFMRKPASQWSQRDVTEWLDGLGTWATKNYSDLFQQEHINGPRLLLLDEDSLKAIGIKDSYHQRSILYGIQELKSAEFNAPRNFYEFKAGHRRQTLMVAVFYSVWPRFTIFYCYIFHYHEIFSPLFQTHPPSHRDGGETEVVAAGESKELSYVYLMVLFLVVFLAPHVLVAHLAWEWTGVYPWVAYPVLVHCCWEIWLEGKGLTGRLRSGNWAGLELMSWSERLVQLSRAGLKVTIKNGIFFAIFFIVFWLLWHVTPHFLCDLIFRYFLWHAVIYLVLWTPLRKLRRLCGAGHFRAQIHMNFNRPAVVNAG</sequence>
<evidence type="ECO:0000259" key="6">
    <source>
        <dbReference type="PROSITE" id="PS50089"/>
    </source>
</evidence>
<feature type="transmembrane region" description="Helical" evidence="5">
    <location>
        <begin position="410"/>
        <end position="428"/>
    </location>
</feature>
<evidence type="ECO:0000259" key="7">
    <source>
        <dbReference type="PROSITE" id="PS50105"/>
    </source>
</evidence>
<keyword evidence="5" id="KW-1133">Transmembrane helix</keyword>